<feature type="region of interest" description="Disordered" evidence="1">
    <location>
        <begin position="254"/>
        <end position="309"/>
    </location>
</feature>
<gene>
    <name evidence="2" type="ORF">FOZ76_18870</name>
</gene>
<dbReference type="Proteomes" id="UP000318405">
    <property type="component" value="Unassembled WGS sequence"/>
</dbReference>
<dbReference type="OrthoDB" id="8588389at2"/>
<accession>A0A556AEC6</accession>
<dbReference type="InterPro" id="IPR018718">
    <property type="entry name" value="DUF2242"/>
</dbReference>
<dbReference type="EMBL" id="VLTJ01000037">
    <property type="protein sequence ID" value="TSH91213.1"/>
    <property type="molecule type" value="Genomic_DNA"/>
</dbReference>
<evidence type="ECO:0000256" key="1">
    <source>
        <dbReference type="SAM" id="MobiDB-lite"/>
    </source>
</evidence>
<comment type="caution">
    <text evidence="2">The sequence shown here is derived from an EMBL/GenBank/DDBJ whole genome shotgun (WGS) entry which is preliminary data.</text>
</comment>
<reference evidence="2 3" key="1">
    <citation type="submission" date="2019-07" db="EMBL/GenBank/DDBJ databases">
        <title>Qingshengfaniella alkalisoli gen. nov., sp. nov., isolated from saline soil.</title>
        <authorList>
            <person name="Xu L."/>
            <person name="Huang X.-X."/>
            <person name="Sun J.-Q."/>
        </authorList>
    </citation>
    <scope>NUCLEOTIDE SEQUENCE [LARGE SCALE GENOMIC DNA]</scope>
    <source>
        <strain evidence="2 3">DSM 27279</strain>
    </source>
</reference>
<dbReference type="AlphaFoldDB" id="A0A556AEC6"/>
<evidence type="ECO:0000313" key="3">
    <source>
        <dbReference type="Proteomes" id="UP000318405"/>
    </source>
</evidence>
<evidence type="ECO:0000313" key="2">
    <source>
        <dbReference type="EMBL" id="TSH91213.1"/>
    </source>
</evidence>
<proteinExistence type="predicted"/>
<dbReference type="Pfam" id="PF10001">
    <property type="entry name" value="DUF2242"/>
    <property type="match status" value="1"/>
</dbReference>
<name>A0A556AEC6_9BURK</name>
<organism evidence="2 3">
    <name type="scientific">Verticiella sediminum</name>
    <dbReference type="NCBI Taxonomy" id="1247510"/>
    <lineage>
        <taxon>Bacteria</taxon>
        <taxon>Pseudomonadati</taxon>
        <taxon>Pseudomonadota</taxon>
        <taxon>Betaproteobacteria</taxon>
        <taxon>Burkholderiales</taxon>
        <taxon>Alcaligenaceae</taxon>
        <taxon>Verticiella</taxon>
    </lineage>
</organism>
<feature type="compositionally biased region" description="Low complexity" evidence="1">
    <location>
        <begin position="255"/>
        <end position="309"/>
    </location>
</feature>
<sequence>MPTWLAARMVAADPIGHARSVRRRKYVVSSVTNIATCIRLDSDPRPPIGNNGSLLLPGVCPMRFAPIRFTPARYSLLATRVGLLASITLLTACTATPTIDERDSFTQESTYSRSFAGSSQAACEAGRRVLLGQGYIIDKAEPNRVSGHKNYQDKENDNQHAQIVFNVDCAASGDGNALVYASALRELYTMKKSSNSASVGLSVLGTVSMPVGSSDDSLVKTSSETISRGAFYEGFFEQVTQNLASAKAAIDSGTAPAQNPQAADPAAAEQEPGGSSTQPAQPSSPDSSAAPAEGSDSATPTPADTGTPP</sequence>
<keyword evidence="3" id="KW-1185">Reference proteome</keyword>
<protein>
    <submittedName>
        <fullName evidence="2">DUF2242 domain-containing protein</fullName>
    </submittedName>
</protein>